<name>A0AAV2RV28_MEGNR</name>
<keyword evidence="4" id="KW-1185">Reference proteome</keyword>
<dbReference type="Gene3D" id="3.10.100.10">
    <property type="entry name" value="Mannose-Binding Protein A, subunit A"/>
    <property type="match status" value="1"/>
</dbReference>
<gene>
    <name evidence="3" type="ORF">MNOR_LOCUS29780</name>
</gene>
<dbReference type="EMBL" id="CAXKWB010035083">
    <property type="protein sequence ID" value="CAL4145830.1"/>
    <property type="molecule type" value="Genomic_DNA"/>
</dbReference>
<feature type="coiled-coil region" evidence="1">
    <location>
        <begin position="88"/>
        <end position="136"/>
    </location>
</feature>
<reference evidence="3 4" key="1">
    <citation type="submission" date="2024-05" db="EMBL/GenBank/DDBJ databases">
        <authorList>
            <person name="Wallberg A."/>
        </authorList>
    </citation>
    <scope>NUCLEOTIDE SEQUENCE [LARGE SCALE GENOMIC DNA]</scope>
</reference>
<comment type="caution">
    <text evidence="3">The sequence shown here is derived from an EMBL/GenBank/DDBJ whole genome shotgun (WGS) entry which is preliminary data.</text>
</comment>
<feature type="non-terminal residue" evidence="3">
    <location>
        <position position="1"/>
    </location>
</feature>
<proteinExistence type="predicted"/>
<organism evidence="3 4">
    <name type="scientific">Meganyctiphanes norvegica</name>
    <name type="common">Northern krill</name>
    <name type="synonym">Thysanopoda norvegica</name>
    <dbReference type="NCBI Taxonomy" id="48144"/>
    <lineage>
        <taxon>Eukaryota</taxon>
        <taxon>Metazoa</taxon>
        <taxon>Ecdysozoa</taxon>
        <taxon>Arthropoda</taxon>
        <taxon>Crustacea</taxon>
        <taxon>Multicrustacea</taxon>
        <taxon>Malacostraca</taxon>
        <taxon>Eumalacostraca</taxon>
        <taxon>Eucarida</taxon>
        <taxon>Euphausiacea</taxon>
        <taxon>Euphausiidae</taxon>
        <taxon>Meganyctiphanes</taxon>
    </lineage>
</organism>
<dbReference type="CDD" id="cd10909">
    <property type="entry name" value="ChtBD1_GH18_2"/>
    <property type="match status" value="1"/>
</dbReference>
<dbReference type="SUPFAM" id="SSF56436">
    <property type="entry name" value="C-type lectin-like"/>
    <property type="match status" value="1"/>
</dbReference>
<dbReference type="InterPro" id="IPR016186">
    <property type="entry name" value="C-type_lectin-like/link_sf"/>
</dbReference>
<dbReference type="CDD" id="cd00037">
    <property type="entry name" value="CLECT"/>
    <property type="match status" value="1"/>
</dbReference>
<evidence type="ECO:0000313" key="3">
    <source>
        <dbReference type="EMBL" id="CAL4145830.1"/>
    </source>
</evidence>
<dbReference type="InterPro" id="IPR016187">
    <property type="entry name" value="CTDL_fold"/>
</dbReference>
<dbReference type="InterPro" id="IPR001304">
    <property type="entry name" value="C-type_lectin-like"/>
</dbReference>
<dbReference type="Proteomes" id="UP001497623">
    <property type="component" value="Unassembled WGS sequence"/>
</dbReference>
<feature type="domain" description="C-type lectin" evidence="2">
    <location>
        <begin position="137"/>
        <end position="208"/>
    </location>
</feature>
<evidence type="ECO:0000259" key="2">
    <source>
        <dbReference type="Pfam" id="PF00059"/>
    </source>
</evidence>
<protein>
    <recommendedName>
        <fullName evidence="2">C-type lectin domain-containing protein</fullName>
    </recommendedName>
</protein>
<evidence type="ECO:0000256" key="1">
    <source>
        <dbReference type="SAM" id="Coils"/>
    </source>
</evidence>
<dbReference type="Pfam" id="PF00059">
    <property type="entry name" value="Lectin_C"/>
    <property type="match status" value="1"/>
</dbReference>
<keyword evidence="1" id="KW-0175">Coiled coil</keyword>
<evidence type="ECO:0000313" key="4">
    <source>
        <dbReference type="Proteomes" id="UP001497623"/>
    </source>
</evidence>
<accession>A0AAV2RV28</accession>
<sequence length="213" mass="23943">IGSLIEITWRSDLRCGPEYLVNGQPATCNPNSQYPCCSPCGWCGNTRLHCYCRECLDYSKTASETSIAIAIKGLSTICQGGDSCDNTYDTLLNLVEQQRQNIRDLQLENSRKVQRLQSLESENQMSTQKLEKLIGLKFGQTQETAPFIGGSNSESNSAYKWVNDEDILITDFLQAPDTSKSYCVVFRPFLNKLLAVTCTTPRPFVCEKEKIKR</sequence>
<dbReference type="AlphaFoldDB" id="A0AAV2RV28"/>